<accession>A0A426XS96</accession>
<comment type="caution">
    <text evidence="2">The sequence shown here is derived from an EMBL/GenBank/DDBJ whole genome shotgun (WGS) entry which is preliminary data.</text>
</comment>
<evidence type="ECO:0000313" key="3">
    <source>
        <dbReference type="Proteomes" id="UP000287651"/>
    </source>
</evidence>
<feature type="non-terminal residue" evidence="2">
    <location>
        <position position="1"/>
    </location>
</feature>
<sequence length="63" mass="7306">DGSSRRPCRRLSRTLALPNRMLSSEKRREEVADRQQRDAEDVRANKTKEKGMNDVMRPSFVSS</sequence>
<feature type="compositionally biased region" description="Basic residues" evidence="1">
    <location>
        <begin position="1"/>
        <end position="12"/>
    </location>
</feature>
<evidence type="ECO:0000256" key="1">
    <source>
        <dbReference type="SAM" id="MobiDB-lite"/>
    </source>
</evidence>
<dbReference type="AlphaFoldDB" id="A0A426XS96"/>
<reference evidence="2 3" key="1">
    <citation type="journal article" date="2014" name="Agronomy (Basel)">
        <title>A Draft Genome Sequence for Ensete ventricosum, the Drought-Tolerant Tree Against Hunger.</title>
        <authorList>
            <person name="Harrison J."/>
            <person name="Moore K.A."/>
            <person name="Paszkiewicz K."/>
            <person name="Jones T."/>
            <person name="Grant M."/>
            <person name="Ambacheew D."/>
            <person name="Muzemil S."/>
            <person name="Studholme D.J."/>
        </authorList>
    </citation>
    <scope>NUCLEOTIDE SEQUENCE [LARGE SCALE GENOMIC DNA]</scope>
</reference>
<feature type="region of interest" description="Disordered" evidence="1">
    <location>
        <begin position="1"/>
        <end position="63"/>
    </location>
</feature>
<gene>
    <name evidence="2" type="ORF">B296_00044611</name>
</gene>
<protein>
    <submittedName>
        <fullName evidence="2">Uncharacterized protein</fullName>
    </submittedName>
</protein>
<organism evidence="2 3">
    <name type="scientific">Ensete ventricosum</name>
    <name type="common">Abyssinian banana</name>
    <name type="synonym">Musa ensete</name>
    <dbReference type="NCBI Taxonomy" id="4639"/>
    <lineage>
        <taxon>Eukaryota</taxon>
        <taxon>Viridiplantae</taxon>
        <taxon>Streptophyta</taxon>
        <taxon>Embryophyta</taxon>
        <taxon>Tracheophyta</taxon>
        <taxon>Spermatophyta</taxon>
        <taxon>Magnoliopsida</taxon>
        <taxon>Liliopsida</taxon>
        <taxon>Zingiberales</taxon>
        <taxon>Musaceae</taxon>
        <taxon>Ensete</taxon>
    </lineage>
</organism>
<feature type="compositionally biased region" description="Basic and acidic residues" evidence="1">
    <location>
        <begin position="23"/>
        <end position="52"/>
    </location>
</feature>
<dbReference type="EMBL" id="AMZH03017887">
    <property type="protein sequence ID" value="RRT42376.1"/>
    <property type="molecule type" value="Genomic_DNA"/>
</dbReference>
<name>A0A426XS96_ENSVE</name>
<proteinExistence type="predicted"/>
<dbReference type="Proteomes" id="UP000287651">
    <property type="component" value="Unassembled WGS sequence"/>
</dbReference>
<evidence type="ECO:0000313" key="2">
    <source>
        <dbReference type="EMBL" id="RRT42376.1"/>
    </source>
</evidence>